<feature type="region of interest" description="Disordered" evidence="1">
    <location>
        <begin position="1"/>
        <end position="23"/>
    </location>
</feature>
<feature type="domain" description="Ig-like" evidence="2">
    <location>
        <begin position="52"/>
        <end position="140"/>
    </location>
</feature>
<organism evidence="3 4">
    <name type="scientific">Amycolatopsis pigmentata</name>
    <dbReference type="NCBI Taxonomy" id="450801"/>
    <lineage>
        <taxon>Bacteria</taxon>
        <taxon>Bacillati</taxon>
        <taxon>Actinomycetota</taxon>
        <taxon>Actinomycetes</taxon>
        <taxon>Pseudonocardiales</taxon>
        <taxon>Pseudonocardiaceae</taxon>
        <taxon>Amycolatopsis</taxon>
    </lineage>
</organism>
<evidence type="ECO:0000313" key="4">
    <source>
        <dbReference type="Proteomes" id="UP001597417"/>
    </source>
</evidence>
<evidence type="ECO:0000313" key="3">
    <source>
        <dbReference type="EMBL" id="MFD2421847.1"/>
    </source>
</evidence>
<accession>A0ABW5G803</accession>
<name>A0ABW5G803_9PSEU</name>
<dbReference type="InterPro" id="IPR007110">
    <property type="entry name" value="Ig-like_dom"/>
</dbReference>
<proteinExistence type="predicted"/>
<dbReference type="Proteomes" id="UP001597417">
    <property type="component" value="Unassembled WGS sequence"/>
</dbReference>
<evidence type="ECO:0000259" key="2">
    <source>
        <dbReference type="PROSITE" id="PS50835"/>
    </source>
</evidence>
<feature type="region of interest" description="Disordered" evidence="1">
    <location>
        <begin position="118"/>
        <end position="150"/>
    </location>
</feature>
<keyword evidence="4" id="KW-1185">Reference proteome</keyword>
<sequence length="150" mass="15144">MISARGANRQAQPQDTPAEAGRNVITATVSPQVSTLNVRAVADGTTTVDLGPSAVIGTLEPGDTVRVMCEFTSDETSDGGSDWYRIAGPNVPDTASGAGAVASAGYLAVAPDAAVPSCATRDAGYGTPLTGRTTASSRVSREPPRPSPRA</sequence>
<dbReference type="PROSITE" id="PS50835">
    <property type="entry name" value="IG_LIKE"/>
    <property type="match status" value="1"/>
</dbReference>
<gene>
    <name evidence="3" type="ORF">ACFSXZ_36515</name>
</gene>
<dbReference type="RefSeq" id="WP_378270645.1">
    <property type="nucleotide sequence ID" value="NZ_JBHUKR010000023.1"/>
</dbReference>
<dbReference type="EMBL" id="JBHUKR010000023">
    <property type="protein sequence ID" value="MFD2421847.1"/>
    <property type="molecule type" value="Genomic_DNA"/>
</dbReference>
<protein>
    <submittedName>
        <fullName evidence="3">SH3 domain-containing protein</fullName>
    </submittedName>
</protein>
<comment type="caution">
    <text evidence="3">The sequence shown here is derived from an EMBL/GenBank/DDBJ whole genome shotgun (WGS) entry which is preliminary data.</text>
</comment>
<reference evidence="4" key="1">
    <citation type="journal article" date="2019" name="Int. J. Syst. Evol. Microbiol.">
        <title>The Global Catalogue of Microorganisms (GCM) 10K type strain sequencing project: providing services to taxonomists for standard genome sequencing and annotation.</title>
        <authorList>
            <consortium name="The Broad Institute Genomics Platform"/>
            <consortium name="The Broad Institute Genome Sequencing Center for Infectious Disease"/>
            <person name="Wu L."/>
            <person name="Ma J."/>
        </authorList>
    </citation>
    <scope>NUCLEOTIDE SEQUENCE [LARGE SCALE GENOMIC DNA]</scope>
    <source>
        <strain evidence="4">CGMCC 4.7645</strain>
    </source>
</reference>
<evidence type="ECO:0000256" key="1">
    <source>
        <dbReference type="SAM" id="MobiDB-lite"/>
    </source>
</evidence>